<dbReference type="Pfam" id="PF01420">
    <property type="entry name" value="Methylase_S"/>
    <property type="match status" value="2"/>
</dbReference>
<dbReference type="GO" id="GO:0003677">
    <property type="term" value="F:DNA binding"/>
    <property type="evidence" value="ECO:0007669"/>
    <property type="project" value="UniProtKB-KW"/>
</dbReference>
<accession>A0A1H9LYW2</accession>
<dbReference type="AlphaFoldDB" id="A0A1H9LYW2"/>
<dbReference type="EMBL" id="FOFZ01000007">
    <property type="protein sequence ID" value="SER16628.1"/>
    <property type="molecule type" value="Genomic_DNA"/>
</dbReference>
<proteinExistence type="inferred from homology"/>
<evidence type="ECO:0000313" key="5">
    <source>
        <dbReference type="EMBL" id="SER16628.1"/>
    </source>
</evidence>
<evidence type="ECO:0000256" key="1">
    <source>
        <dbReference type="ARBA" id="ARBA00010923"/>
    </source>
</evidence>
<dbReference type="Gene3D" id="3.90.220.20">
    <property type="entry name" value="DNA methylase specificity domains"/>
    <property type="match status" value="2"/>
</dbReference>
<evidence type="ECO:0000313" key="6">
    <source>
        <dbReference type="Proteomes" id="UP000183658"/>
    </source>
</evidence>
<dbReference type="InterPro" id="IPR052021">
    <property type="entry name" value="Type-I_RS_S_subunit"/>
</dbReference>
<dbReference type="OrthoDB" id="9816225at2"/>
<organism evidence="5 6">
    <name type="scientific">Flavobacterium frigoris</name>
    <dbReference type="NCBI Taxonomy" id="229204"/>
    <lineage>
        <taxon>Bacteria</taxon>
        <taxon>Pseudomonadati</taxon>
        <taxon>Bacteroidota</taxon>
        <taxon>Flavobacteriia</taxon>
        <taxon>Flavobacteriales</taxon>
        <taxon>Flavobacteriaceae</taxon>
        <taxon>Flavobacterium</taxon>
    </lineage>
</organism>
<dbReference type="PANTHER" id="PTHR30408">
    <property type="entry name" value="TYPE-1 RESTRICTION ENZYME ECOKI SPECIFICITY PROTEIN"/>
    <property type="match status" value="1"/>
</dbReference>
<comment type="similarity">
    <text evidence="1">Belongs to the type-I restriction system S methylase family.</text>
</comment>
<evidence type="ECO:0000256" key="3">
    <source>
        <dbReference type="ARBA" id="ARBA00023125"/>
    </source>
</evidence>
<dbReference type="SUPFAM" id="SSF116734">
    <property type="entry name" value="DNA methylase specificity domain"/>
    <property type="match status" value="2"/>
</dbReference>
<dbReference type="InterPro" id="IPR000055">
    <property type="entry name" value="Restrct_endonuc_typeI_TRD"/>
</dbReference>
<gene>
    <name evidence="5" type="ORF">SAMN05444355_107190</name>
</gene>
<dbReference type="CDD" id="cd17496">
    <property type="entry name" value="RMtype1_S_BliBORF2384P-TRD1-CR1_like"/>
    <property type="match status" value="1"/>
</dbReference>
<sequence>MGSNYKRLGDYIQEVNIRNKALIEAPLMGVSIKKVLMPSIANIIGTDMSTYKLIQKNQFAYGSVTSRNGDKISIALMEEHDQGMVSQAYTVFEVKDVKELAPEYLMMWFRRPEFDRYARFMSHGSAREIFSWTEMRDTLLPIPSPEKQLQIIKEYNTIQNRIQLNNQLITKLEETAQAIYKQWFVDFEFPDVDGKPYKSNGGAMVFCEELEREIPVGWVIGKLNDFSKIVMGQSPLGESYNEFGDGVALVNGPVEFGSYFTVKTKWTTEPKKYCEKNDLILCVRGSTVGKIVVSDDKYAIGRGVCAIKSKYPFFNLLMIKNNLNLILKDVTGSTFPNLDRKTLEEFRVIIGSNELLQYFETKLEPLNGTIKLLHTEIVKIEELKGLLLARMTKVERGIETVEN</sequence>
<evidence type="ECO:0000256" key="2">
    <source>
        <dbReference type="ARBA" id="ARBA00022747"/>
    </source>
</evidence>
<dbReference type="PANTHER" id="PTHR30408:SF12">
    <property type="entry name" value="TYPE I RESTRICTION ENZYME MJAVIII SPECIFICITY SUBUNIT"/>
    <property type="match status" value="1"/>
</dbReference>
<reference evidence="6" key="1">
    <citation type="submission" date="2016-10" db="EMBL/GenBank/DDBJ databases">
        <authorList>
            <person name="Varghese N."/>
            <person name="Submissions S."/>
        </authorList>
    </citation>
    <scope>NUCLEOTIDE SEQUENCE [LARGE SCALE GENOMIC DNA]</scope>
    <source>
        <strain evidence="6">DSM 15719</strain>
    </source>
</reference>
<keyword evidence="3" id="KW-0238">DNA-binding</keyword>
<dbReference type="Proteomes" id="UP000183658">
    <property type="component" value="Unassembled WGS sequence"/>
</dbReference>
<dbReference type="InterPro" id="IPR044946">
    <property type="entry name" value="Restrct_endonuc_typeI_TRD_sf"/>
</dbReference>
<feature type="domain" description="Type I restriction modification DNA specificity" evidence="4">
    <location>
        <begin position="215"/>
        <end position="381"/>
    </location>
</feature>
<dbReference type="GO" id="GO:0009307">
    <property type="term" value="P:DNA restriction-modification system"/>
    <property type="evidence" value="ECO:0007669"/>
    <property type="project" value="UniProtKB-KW"/>
</dbReference>
<keyword evidence="2" id="KW-0680">Restriction system</keyword>
<keyword evidence="6" id="KW-1185">Reference proteome</keyword>
<name>A0A1H9LYW2_FLAFI</name>
<protein>
    <submittedName>
        <fullName evidence="5">Type I restriction enzyme, S subunit</fullName>
    </submittedName>
</protein>
<dbReference type="RefSeq" id="WP_074723562.1">
    <property type="nucleotide sequence ID" value="NZ_CBCRVS010000005.1"/>
</dbReference>
<feature type="domain" description="Type I restriction modification DNA specificity" evidence="4">
    <location>
        <begin position="53"/>
        <end position="174"/>
    </location>
</feature>
<evidence type="ECO:0000259" key="4">
    <source>
        <dbReference type="Pfam" id="PF01420"/>
    </source>
</evidence>